<keyword evidence="5" id="KW-1185">Reference proteome</keyword>
<protein>
    <recommendedName>
        <fullName evidence="2">Protein ZIP4 homolog</fullName>
    </recommendedName>
</protein>
<gene>
    <name evidence="4" type="ORF">P153DRAFT_337110</name>
</gene>
<evidence type="ECO:0000256" key="3">
    <source>
        <dbReference type="SAM" id="MobiDB-lite"/>
    </source>
</evidence>
<keyword evidence="1" id="KW-0469">Meiosis</keyword>
<dbReference type="Pfam" id="PF08631">
    <property type="entry name" value="SPO22"/>
    <property type="match status" value="1"/>
</dbReference>
<evidence type="ECO:0000313" key="4">
    <source>
        <dbReference type="EMBL" id="KAF2130996.1"/>
    </source>
</evidence>
<dbReference type="Proteomes" id="UP000799771">
    <property type="component" value="Unassembled WGS sequence"/>
</dbReference>
<dbReference type="InterPro" id="IPR011990">
    <property type="entry name" value="TPR-like_helical_dom_sf"/>
</dbReference>
<dbReference type="RefSeq" id="XP_033525383.1">
    <property type="nucleotide sequence ID" value="XM_033665731.1"/>
</dbReference>
<dbReference type="InterPro" id="IPR013940">
    <property type="entry name" value="Spo22/ZIP4/TEX11"/>
</dbReference>
<dbReference type="GO" id="GO:0090173">
    <property type="term" value="P:regulation of synaptonemal complex assembly"/>
    <property type="evidence" value="ECO:0007669"/>
    <property type="project" value="InterPro"/>
</dbReference>
<feature type="compositionally biased region" description="Basic and acidic residues" evidence="3">
    <location>
        <begin position="900"/>
        <end position="918"/>
    </location>
</feature>
<feature type="region of interest" description="Disordered" evidence="3">
    <location>
        <begin position="887"/>
        <end position="921"/>
    </location>
</feature>
<proteinExistence type="predicted"/>
<reference evidence="4" key="1">
    <citation type="journal article" date="2020" name="Stud. Mycol.">
        <title>101 Dothideomycetes genomes: a test case for predicting lifestyles and emergence of pathogens.</title>
        <authorList>
            <person name="Haridas S."/>
            <person name="Albert R."/>
            <person name="Binder M."/>
            <person name="Bloem J."/>
            <person name="Labutti K."/>
            <person name="Salamov A."/>
            <person name="Andreopoulos B."/>
            <person name="Baker S."/>
            <person name="Barry K."/>
            <person name="Bills G."/>
            <person name="Bluhm B."/>
            <person name="Cannon C."/>
            <person name="Castanera R."/>
            <person name="Culley D."/>
            <person name="Daum C."/>
            <person name="Ezra D."/>
            <person name="Gonzalez J."/>
            <person name="Henrissat B."/>
            <person name="Kuo A."/>
            <person name="Liang C."/>
            <person name="Lipzen A."/>
            <person name="Lutzoni F."/>
            <person name="Magnuson J."/>
            <person name="Mondo S."/>
            <person name="Nolan M."/>
            <person name="Ohm R."/>
            <person name="Pangilinan J."/>
            <person name="Park H.-J."/>
            <person name="Ramirez L."/>
            <person name="Alfaro M."/>
            <person name="Sun H."/>
            <person name="Tritt A."/>
            <person name="Yoshinaga Y."/>
            <person name="Zwiers L.-H."/>
            <person name="Turgeon B."/>
            <person name="Goodwin S."/>
            <person name="Spatafora J."/>
            <person name="Crous P."/>
            <person name="Grigoriev I."/>
        </authorList>
    </citation>
    <scope>NUCLEOTIDE SEQUENCE</scope>
    <source>
        <strain evidence="4">CBS 119687</strain>
    </source>
</reference>
<sequence>MAPTQPTARSEREKKLKSVLTFASLLADRLGNLCDTSLIIDLQTHIRVLLLPALSTATTKQENLDKLGGELWNLSTRLRRDESTLDGKGNEEGARKSRVLCLVRVFAFLLLDSAGKQATKTLQRKTCIRLMKVALKAARVCIDGNELENATKVLERAAEYQEVLSHANNDVVSNEETELAERSRVEYYAVRTTLAWRQDRMDTAEHMFVKCQQLVRVLTPTTAENLADLLYEIGKGALTKRNYELAVRWLERAYDVLGEQDLEMLSPEAGELRLSTMQSLVHAHMKLKTPEAQDKAWHMVGLMETEYGDKMVVPLLKIELLSAAETFDTTEFYNVLLRMMRSVVLNDTNFRTIMHHIHKLKDHSIISACQALDDLVDIRLFREENQAWVEKAVITRVWLGTTNTFAENTLEQLQRLFDRVLQNSKTSLSAPATHAAQTLLWKQVEGTHSQEQYGVAEAWCRICLHMLFDKAGAQNKSKITRKIIQCALARLDFAAAREAYSKMPSTGKDEPVTRYLMYKLGIQSNDTDLAGECLDVICRNSSKDATLLYACVMEAQNAGDKRQAIIALERVLDKYDYSAPAGIHLPALLRSTARLLQSELVKDGNIDSDIMGQLCTVFEGSCSQARASRRRPSTPDQQLFTTQEFEWFSKNAYNLSLRHCAEMQPSMLVRLLTVCTEFIKLLNEQEKSDTGSDVSLRLVFCEFLATCSYTTMARAEDNVQNCLQFYLEARKHSQEFRRSAAEGMDKLGGSAQSDIILKHFQIVKLELEAVLKLEKWDELDDLFDQCWKYKSPDHYETLADLVLVIHSSMVTVSLEEKYRSRILSVLRKIIDLTWRQPGKDITKLARWIRCLFNIALTFDEKLSLGCVEKAIDIAAANQGTSYHITTSLMLDTPPPSSSPSKHEHDDVESTDDESKNTDRYPSTELEWLATTTYNRAIDYYMQENDQSSKTWAEHSFRAAQWLEDNGALRDLLMEKYACLNWNS</sequence>
<accession>A0A6A6AHG9</accession>
<dbReference type="GeneID" id="54406163"/>
<dbReference type="InterPro" id="IPR039057">
    <property type="entry name" value="Spo22/ZIP4"/>
</dbReference>
<dbReference type="AlphaFoldDB" id="A0A6A6AHG9"/>
<name>A0A6A6AHG9_9PLEO</name>
<organism evidence="4 5">
    <name type="scientific">Dothidotthia symphoricarpi CBS 119687</name>
    <dbReference type="NCBI Taxonomy" id="1392245"/>
    <lineage>
        <taxon>Eukaryota</taxon>
        <taxon>Fungi</taxon>
        <taxon>Dikarya</taxon>
        <taxon>Ascomycota</taxon>
        <taxon>Pezizomycotina</taxon>
        <taxon>Dothideomycetes</taxon>
        <taxon>Pleosporomycetidae</taxon>
        <taxon>Pleosporales</taxon>
        <taxon>Dothidotthiaceae</taxon>
        <taxon>Dothidotthia</taxon>
    </lineage>
</organism>
<dbReference type="PANTHER" id="PTHR40375:SF2">
    <property type="entry name" value="SPORULATION-SPECIFIC PROTEIN 22"/>
    <property type="match status" value="1"/>
</dbReference>
<evidence type="ECO:0000256" key="1">
    <source>
        <dbReference type="ARBA" id="ARBA00023254"/>
    </source>
</evidence>
<dbReference type="EMBL" id="ML977503">
    <property type="protein sequence ID" value="KAF2130996.1"/>
    <property type="molecule type" value="Genomic_DNA"/>
</dbReference>
<evidence type="ECO:0000256" key="2">
    <source>
        <dbReference type="ARBA" id="ARBA00031845"/>
    </source>
</evidence>
<dbReference type="PANTHER" id="PTHR40375">
    <property type="entry name" value="SPORULATION-SPECIFIC PROTEIN 22"/>
    <property type="match status" value="1"/>
</dbReference>
<dbReference type="GO" id="GO:0051321">
    <property type="term" value="P:meiotic cell cycle"/>
    <property type="evidence" value="ECO:0007669"/>
    <property type="project" value="UniProtKB-KW"/>
</dbReference>
<dbReference type="OrthoDB" id="65716at2759"/>
<dbReference type="Gene3D" id="1.25.40.10">
    <property type="entry name" value="Tetratricopeptide repeat domain"/>
    <property type="match status" value="1"/>
</dbReference>
<evidence type="ECO:0000313" key="5">
    <source>
        <dbReference type="Proteomes" id="UP000799771"/>
    </source>
</evidence>